<protein>
    <submittedName>
        <fullName evidence="2">Pilus assembly protein TadE</fullName>
    </submittedName>
</protein>
<accession>A0A418KSW8</accession>
<gene>
    <name evidence="2" type="ORF">DY240_09855</name>
</gene>
<keyword evidence="1" id="KW-0472">Membrane</keyword>
<evidence type="ECO:0000256" key="1">
    <source>
        <dbReference type="SAM" id="Phobius"/>
    </source>
</evidence>
<keyword evidence="3" id="KW-1185">Reference proteome</keyword>
<dbReference type="EMBL" id="QUAL01000090">
    <property type="protein sequence ID" value="RIQ27331.1"/>
    <property type="molecule type" value="Genomic_DNA"/>
</dbReference>
<keyword evidence="1" id="KW-1133">Transmembrane helix</keyword>
<dbReference type="RefSeq" id="WP_119659750.1">
    <property type="nucleotide sequence ID" value="NZ_QUAL01000090.1"/>
</dbReference>
<proteinExistence type="predicted"/>
<evidence type="ECO:0000313" key="2">
    <source>
        <dbReference type="EMBL" id="RIQ27331.1"/>
    </source>
</evidence>
<dbReference type="Proteomes" id="UP000284057">
    <property type="component" value="Unassembled WGS sequence"/>
</dbReference>
<reference evidence="2 3" key="1">
    <citation type="submission" date="2018-09" db="EMBL/GenBank/DDBJ databases">
        <title>Isolation, diversity and antifungal activity of actinobacteria from wheat.</title>
        <authorList>
            <person name="Han C."/>
        </authorList>
    </citation>
    <scope>NUCLEOTIDE SEQUENCE [LARGE SCALE GENOMIC DNA]</scope>
    <source>
        <strain evidence="2 3">NEAU-YY265</strain>
    </source>
</reference>
<name>A0A418KSW8_9ACTN</name>
<evidence type="ECO:0000313" key="3">
    <source>
        <dbReference type="Proteomes" id="UP000284057"/>
    </source>
</evidence>
<sequence length="125" mass="12688">MPVGRRGAELGRECGAGTVLILSVVLVIMVATQAVAVLAAGQSARHRAAAAADLAALAAANRLALGSADPCADAGRIAEANGAALRDCVVDGMEVEVQVRVETTSLLPWLPAQDRRARAGPPRPS</sequence>
<keyword evidence="1" id="KW-0812">Transmembrane</keyword>
<dbReference type="NCBIfam" id="TIGR03816">
    <property type="entry name" value="tadE_like_DECH"/>
    <property type="match status" value="1"/>
</dbReference>
<feature type="transmembrane region" description="Helical" evidence="1">
    <location>
        <begin position="20"/>
        <end position="40"/>
    </location>
</feature>
<organism evidence="2 3">
    <name type="scientific">Jiangella rhizosphaerae</name>
    <dbReference type="NCBI Taxonomy" id="2293569"/>
    <lineage>
        <taxon>Bacteria</taxon>
        <taxon>Bacillati</taxon>
        <taxon>Actinomycetota</taxon>
        <taxon>Actinomycetes</taxon>
        <taxon>Jiangellales</taxon>
        <taxon>Jiangellaceae</taxon>
        <taxon>Jiangella</taxon>
    </lineage>
</organism>
<dbReference type="InterPro" id="IPR021202">
    <property type="entry name" value="Rv3654c-like"/>
</dbReference>
<dbReference type="OrthoDB" id="5198391at2"/>
<dbReference type="AlphaFoldDB" id="A0A418KSW8"/>
<comment type="caution">
    <text evidence="2">The sequence shown here is derived from an EMBL/GenBank/DDBJ whole genome shotgun (WGS) entry which is preliminary data.</text>
</comment>